<evidence type="ECO:0000313" key="2">
    <source>
        <dbReference type="EMBL" id="MBB5495685.1"/>
    </source>
</evidence>
<reference evidence="2 3" key="1">
    <citation type="submission" date="2020-08" db="EMBL/GenBank/DDBJ databases">
        <title>Sequencing the genomes of 1000 actinobacteria strains.</title>
        <authorList>
            <person name="Klenk H.-P."/>
        </authorList>
    </citation>
    <scope>NUCLEOTIDE SEQUENCE [LARGE SCALE GENOMIC DNA]</scope>
    <source>
        <strain evidence="2 3">DSM 44598</strain>
    </source>
</reference>
<comment type="caution">
    <text evidence="2">The sequence shown here is derived from an EMBL/GenBank/DDBJ whole genome shotgun (WGS) entry which is preliminary data.</text>
</comment>
<sequence length="304" mass="33548">MNDRIVAALEAATTIPWWDLTPALTGVALIALLLIRFIASAVRAIRDLSEEKRDTTIQLLLTIGFLVVVGALVAEGIIGFARDEMGLGPVLSVAVFIGIDGVAGFFAHTAYRWAKVGGRALFPRAMVILIIAGSAWFQWIHAADLALAAQVARAGMPLIAALLLETLLVSRRKTWKQAQTTLGTSVPRARWLWDPIGSAGITRRQQLWAVPDWEDALELHMIRMEAIQRLRREFGPFWAWKVPATVSVRLRKGFRVSEAADMVDDIITEHQEQEPQAKEEALEQIIPPAVSIQKALGTAEGRWP</sequence>
<dbReference type="EMBL" id="JACHDO010000001">
    <property type="protein sequence ID" value="MBB5495685.1"/>
    <property type="molecule type" value="Genomic_DNA"/>
</dbReference>
<dbReference type="RefSeq" id="WP_184370935.1">
    <property type="nucleotide sequence ID" value="NZ_BAAAKM010000037.1"/>
</dbReference>
<name>A0A840WUJ4_9ACTN</name>
<feature type="transmembrane region" description="Helical" evidence="1">
    <location>
        <begin position="145"/>
        <end position="169"/>
    </location>
</feature>
<keyword evidence="1" id="KW-0472">Membrane</keyword>
<proteinExistence type="predicted"/>
<keyword evidence="1" id="KW-1133">Transmembrane helix</keyword>
<feature type="transmembrane region" description="Helical" evidence="1">
    <location>
        <begin position="59"/>
        <end position="81"/>
    </location>
</feature>
<dbReference type="Proteomes" id="UP000579647">
    <property type="component" value="Unassembled WGS sequence"/>
</dbReference>
<gene>
    <name evidence="2" type="ORF">HNR07_006822</name>
</gene>
<dbReference type="Pfam" id="PF10935">
    <property type="entry name" value="DUF2637"/>
    <property type="match status" value="1"/>
</dbReference>
<organism evidence="2 3">
    <name type="scientific">Nocardiopsis metallicus</name>
    <dbReference type="NCBI Taxonomy" id="179819"/>
    <lineage>
        <taxon>Bacteria</taxon>
        <taxon>Bacillati</taxon>
        <taxon>Actinomycetota</taxon>
        <taxon>Actinomycetes</taxon>
        <taxon>Streptosporangiales</taxon>
        <taxon>Nocardiopsidaceae</taxon>
        <taxon>Nocardiopsis</taxon>
    </lineage>
</organism>
<dbReference type="AlphaFoldDB" id="A0A840WUJ4"/>
<keyword evidence="1" id="KW-0812">Transmembrane</keyword>
<keyword evidence="3" id="KW-1185">Reference proteome</keyword>
<dbReference type="InterPro" id="IPR021235">
    <property type="entry name" value="DUF2637"/>
</dbReference>
<evidence type="ECO:0000256" key="1">
    <source>
        <dbReference type="SAM" id="Phobius"/>
    </source>
</evidence>
<feature type="transmembrane region" description="Helical" evidence="1">
    <location>
        <begin position="121"/>
        <end position="139"/>
    </location>
</feature>
<feature type="transmembrane region" description="Helical" evidence="1">
    <location>
        <begin position="87"/>
        <end position="109"/>
    </location>
</feature>
<evidence type="ECO:0000313" key="3">
    <source>
        <dbReference type="Proteomes" id="UP000579647"/>
    </source>
</evidence>
<feature type="transmembrane region" description="Helical" evidence="1">
    <location>
        <begin position="20"/>
        <end position="39"/>
    </location>
</feature>
<protein>
    <submittedName>
        <fullName evidence="2">Uncharacterized protein</fullName>
    </submittedName>
</protein>
<accession>A0A840WUJ4</accession>